<evidence type="ECO:0000256" key="2">
    <source>
        <dbReference type="ARBA" id="ARBA00022679"/>
    </source>
</evidence>
<dbReference type="InterPro" id="IPR042203">
    <property type="entry name" value="Leu/Phe-tRNA_Trfase_C"/>
</dbReference>
<evidence type="ECO:0000256" key="1">
    <source>
        <dbReference type="ARBA" id="ARBA00022490"/>
    </source>
</evidence>
<dbReference type="HAMAP" id="MF_00688">
    <property type="entry name" value="Leu_Phe_trans"/>
    <property type="match status" value="1"/>
</dbReference>
<comment type="catalytic activity">
    <reaction evidence="4">
        <text>N-terminal L-lysyl-[protein] + L-leucyl-tRNA(Leu) = N-terminal L-leucyl-L-lysyl-[protein] + tRNA(Leu) + H(+)</text>
        <dbReference type="Rhea" id="RHEA:12340"/>
        <dbReference type="Rhea" id="RHEA-COMP:9613"/>
        <dbReference type="Rhea" id="RHEA-COMP:9622"/>
        <dbReference type="Rhea" id="RHEA-COMP:12670"/>
        <dbReference type="Rhea" id="RHEA-COMP:12671"/>
        <dbReference type="ChEBI" id="CHEBI:15378"/>
        <dbReference type="ChEBI" id="CHEBI:65249"/>
        <dbReference type="ChEBI" id="CHEBI:78442"/>
        <dbReference type="ChEBI" id="CHEBI:78494"/>
        <dbReference type="ChEBI" id="CHEBI:133043"/>
        <dbReference type="EC" id="2.3.2.6"/>
    </reaction>
</comment>
<dbReference type="SUPFAM" id="SSF55729">
    <property type="entry name" value="Acyl-CoA N-acyltransferases (Nat)"/>
    <property type="match status" value="1"/>
</dbReference>
<dbReference type="EC" id="2.3.2.6" evidence="4"/>
<evidence type="ECO:0000256" key="4">
    <source>
        <dbReference type="HAMAP-Rule" id="MF_00688"/>
    </source>
</evidence>
<evidence type="ECO:0000313" key="5">
    <source>
        <dbReference type="EMBL" id="PJK29167.1"/>
    </source>
</evidence>
<dbReference type="AlphaFoldDB" id="A0A2M9G0C4"/>
<sequence length="233" mass="26214">MTSTGWNRTSTDWSVADRLTPNLLVQAYSRGLFPMAETRDDSQLFWVDPDERGVLPLEGFHVPKRLRKTVRQDRFKVTADVAFDEVIRHCGELNFTRGRFDSWINSEIVRAYGELFRLGLAHSVECWSEGRLVGGLYGVALRAAFFGESMFSIETDASKVALVHLVARLRAGGYRLLDSQFVNDHLKQFGVEAVPRHAFMVRLNEALAAEGDFEAAGPRIEGERALDLVLRGP</sequence>
<keyword evidence="1 4" id="KW-0963">Cytoplasm</keyword>
<name>A0A2M9G0C4_9PROT</name>
<comment type="function">
    <text evidence="4">Functions in the N-end rule pathway of protein degradation where it conjugates Leu, Phe and, less efficiently, Met from aminoacyl-tRNAs to the N-termini of proteins containing an N-terminal arginine or lysine.</text>
</comment>
<protein>
    <recommendedName>
        <fullName evidence="4">Leucyl/phenylalanyl-tRNA--protein transferase</fullName>
        <ecNumber evidence="4">2.3.2.6</ecNumber>
    </recommendedName>
    <alternativeName>
        <fullName evidence="4">L/F-transferase</fullName>
    </alternativeName>
    <alternativeName>
        <fullName evidence="4">Leucyltransferase</fullName>
    </alternativeName>
    <alternativeName>
        <fullName evidence="4">Phenyalanyltransferase</fullName>
    </alternativeName>
</protein>
<dbReference type="InterPro" id="IPR004616">
    <property type="entry name" value="Leu/Phe-tRNA_Trfase"/>
</dbReference>
<dbReference type="NCBIfam" id="TIGR00667">
    <property type="entry name" value="aat"/>
    <property type="match status" value="1"/>
</dbReference>
<proteinExistence type="inferred from homology"/>
<evidence type="ECO:0000313" key="6">
    <source>
        <dbReference type="Proteomes" id="UP000229498"/>
    </source>
</evidence>
<keyword evidence="6" id="KW-1185">Reference proteome</keyword>
<comment type="catalytic activity">
    <reaction evidence="4">
        <text>N-terminal L-arginyl-[protein] + L-leucyl-tRNA(Leu) = N-terminal L-leucyl-L-arginyl-[protein] + tRNA(Leu) + H(+)</text>
        <dbReference type="Rhea" id="RHEA:50416"/>
        <dbReference type="Rhea" id="RHEA-COMP:9613"/>
        <dbReference type="Rhea" id="RHEA-COMP:9622"/>
        <dbReference type="Rhea" id="RHEA-COMP:12672"/>
        <dbReference type="Rhea" id="RHEA-COMP:12673"/>
        <dbReference type="ChEBI" id="CHEBI:15378"/>
        <dbReference type="ChEBI" id="CHEBI:64719"/>
        <dbReference type="ChEBI" id="CHEBI:78442"/>
        <dbReference type="ChEBI" id="CHEBI:78494"/>
        <dbReference type="ChEBI" id="CHEBI:133044"/>
        <dbReference type="EC" id="2.3.2.6"/>
    </reaction>
</comment>
<accession>A0A2M9G0C4</accession>
<comment type="subcellular location">
    <subcellularLocation>
        <location evidence="4">Cytoplasm</location>
    </subcellularLocation>
</comment>
<reference evidence="5 6" key="1">
    <citation type="submission" date="2017-11" db="EMBL/GenBank/DDBJ databases">
        <title>Draft genome sequence of Rhizobiales bacterium SY3-13.</title>
        <authorList>
            <person name="Sun C."/>
        </authorList>
    </citation>
    <scope>NUCLEOTIDE SEQUENCE [LARGE SCALE GENOMIC DNA]</scope>
    <source>
        <strain evidence="5 6">SY3-13</strain>
    </source>
</reference>
<keyword evidence="3 4" id="KW-0012">Acyltransferase</keyword>
<evidence type="ECO:0000256" key="3">
    <source>
        <dbReference type="ARBA" id="ARBA00023315"/>
    </source>
</evidence>
<dbReference type="Gene3D" id="3.40.630.70">
    <property type="entry name" value="Leucyl/phenylalanyl-tRNA-protein transferase, C-terminal domain"/>
    <property type="match status" value="1"/>
</dbReference>
<dbReference type="OrthoDB" id="9790282at2"/>
<dbReference type="PANTHER" id="PTHR30098">
    <property type="entry name" value="LEUCYL/PHENYLALANYL-TRNA--PROTEIN TRANSFERASE"/>
    <property type="match status" value="1"/>
</dbReference>
<dbReference type="GO" id="GO:0005737">
    <property type="term" value="C:cytoplasm"/>
    <property type="evidence" value="ECO:0007669"/>
    <property type="project" value="UniProtKB-SubCell"/>
</dbReference>
<gene>
    <name evidence="4" type="primary">aat</name>
    <name evidence="5" type="ORF">CVT23_13335</name>
</gene>
<dbReference type="Pfam" id="PF03588">
    <property type="entry name" value="Leu_Phe_trans"/>
    <property type="match status" value="1"/>
</dbReference>
<comment type="caution">
    <text evidence="5">The sequence shown here is derived from an EMBL/GenBank/DDBJ whole genome shotgun (WGS) entry which is preliminary data.</text>
</comment>
<dbReference type="PANTHER" id="PTHR30098:SF2">
    <property type="entry name" value="LEUCYL_PHENYLALANYL-TRNA--PROTEIN TRANSFERASE"/>
    <property type="match status" value="1"/>
</dbReference>
<dbReference type="InterPro" id="IPR016181">
    <property type="entry name" value="Acyl_CoA_acyltransferase"/>
</dbReference>
<keyword evidence="2 4" id="KW-0808">Transferase</keyword>
<dbReference type="GO" id="GO:0030163">
    <property type="term" value="P:protein catabolic process"/>
    <property type="evidence" value="ECO:0007669"/>
    <property type="project" value="UniProtKB-UniRule"/>
</dbReference>
<dbReference type="GO" id="GO:0008914">
    <property type="term" value="F:leucyl-tRNA--protein transferase activity"/>
    <property type="evidence" value="ECO:0007669"/>
    <property type="project" value="UniProtKB-UniRule"/>
</dbReference>
<comment type="similarity">
    <text evidence="4">Belongs to the L/F-transferase family.</text>
</comment>
<dbReference type="Proteomes" id="UP000229498">
    <property type="component" value="Unassembled WGS sequence"/>
</dbReference>
<organism evidence="5 6">
    <name type="scientific">Minwuia thermotolerans</name>
    <dbReference type="NCBI Taxonomy" id="2056226"/>
    <lineage>
        <taxon>Bacteria</taxon>
        <taxon>Pseudomonadati</taxon>
        <taxon>Pseudomonadota</taxon>
        <taxon>Alphaproteobacteria</taxon>
        <taxon>Minwuiales</taxon>
        <taxon>Minwuiaceae</taxon>
        <taxon>Minwuia</taxon>
    </lineage>
</organism>
<comment type="catalytic activity">
    <reaction evidence="4">
        <text>L-phenylalanyl-tRNA(Phe) + an N-terminal L-alpha-aminoacyl-[protein] = an N-terminal L-phenylalanyl-L-alpha-aminoacyl-[protein] + tRNA(Phe)</text>
        <dbReference type="Rhea" id="RHEA:43632"/>
        <dbReference type="Rhea" id="RHEA-COMP:9668"/>
        <dbReference type="Rhea" id="RHEA-COMP:9699"/>
        <dbReference type="Rhea" id="RHEA-COMP:10636"/>
        <dbReference type="Rhea" id="RHEA-COMP:10637"/>
        <dbReference type="ChEBI" id="CHEBI:78442"/>
        <dbReference type="ChEBI" id="CHEBI:78531"/>
        <dbReference type="ChEBI" id="CHEBI:78597"/>
        <dbReference type="ChEBI" id="CHEBI:83561"/>
        <dbReference type="EC" id="2.3.2.6"/>
    </reaction>
</comment>
<dbReference type="EMBL" id="PHIG01000036">
    <property type="protein sequence ID" value="PJK29167.1"/>
    <property type="molecule type" value="Genomic_DNA"/>
</dbReference>